<keyword evidence="1" id="KW-0812">Transmembrane</keyword>
<comment type="caution">
    <text evidence="2">The sequence shown here is derived from an EMBL/GenBank/DDBJ whole genome shotgun (WGS) entry which is preliminary data.</text>
</comment>
<proteinExistence type="predicted"/>
<dbReference type="RefSeq" id="WP_007413019.1">
    <property type="nucleotide sequence ID" value="NZ_ABOX02000003.1"/>
</dbReference>
<feature type="transmembrane region" description="Helical" evidence="1">
    <location>
        <begin position="27"/>
        <end position="45"/>
    </location>
</feature>
<dbReference type="Proteomes" id="UP000003688">
    <property type="component" value="Unassembled WGS sequence"/>
</dbReference>
<evidence type="ECO:0000313" key="3">
    <source>
        <dbReference type="Proteomes" id="UP000003688"/>
    </source>
</evidence>
<keyword evidence="1" id="KW-0472">Membrane</keyword>
<dbReference type="PANTHER" id="PTHR43737">
    <property type="entry name" value="BLL7424 PROTEIN"/>
    <property type="match status" value="1"/>
</dbReference>
<dbReference type="SUPFAM" id="SSF53649">
    <property type="entry name" value="Alkaline phosphatase-like"/>
    <property type="match status" value="1"/>
</dbReference>
<accession>B9XB21</accession>
<dbReference type="STRING" id="320771.Cflav_PD5341"/>
<keyword evidence="1" id="KW-1133">Transmembrane helix</keyword>
<dbReference type="PANTHER" id="PTHR43737:SF1">
    <property type="entry name" value="DUF1501 DOMAIN-CONTAINING PROTEIN"/>
    <property type="match status" value="1"/>
</dbReference>
<evidence type="ECO:0000313" key="2">
    <source>
        <dbReference type="EMBL" id="EEF62706.1"/>
    </source>
</evidence>
<evidence type="ECO:0000256" key="1">
    <source>
        <dbReference type="SAM" id="Phobius"/>
    </source>
</evidence>
<organism evidence="2 3">
    <name type="scientific">Pedosphaera parvula (strain Ellin514)</name>
    <dbReference type="NCBI Taxonomy" id="320771"/>
    <lineage>
        <taxon>Bacteria</taxon>
        <taxon>Pseudomonadati</taxon>
        <taxon>Verrucomicrobiota</taxon>
        <taxon>Pedosphaerae</taxon>
        <taxon>Pedosphaerales</taxon>
        <taxon>Pedosphaeraceae</taxon>
        <taxon>Pedosphaera</taxon>
    </lineage>
</organism>
<dbReference type="AlphaFoldDB" id="B9XB21"/>
<gene>
    <name evidence="2" type="ORF">Cflav_PD5341</name>
</gene>
<dbReference type="InterPro" id="IPR006311">
    <property type="entry name" value="TAT_signal"/>
</dbReference>
<sequence length="473" mass="52342">MIEQTCQDHEHRPQDSIFTRRQFLNRLGMGFGALSLTSLVGMGILSPPDAIADSFSPYSPKSPPFPPKAKRVIHIFASGAPSHLDTWDPKPALQKLDEKPMPDDKNGTVFASPFKFKKMGQSGTEVSEVFPLLGQHVDDMCIVRSMYTDIPDHIAASLMMNTGSVRLPKPSVGSWVTYGLGSENQNLPAFIALSPGGVSAQNLRSAFLPGAYQGTSVNTQYTSIDKLIENIKNKYTSLPEQRKQLDLLHQLNEVHSQNLKKDAQLEARLQAYELAYQMQMEASDAFDISKEPADVRAMYGDNTQTGRQMLIARRLLEKGVRFVQVWHGGWDHHTNLETNLAKKAEECDKPLAALLTDLKQRGMLKDTLVVWGGEFGRSPTADGNIAGGTPGRTHNNKAFSIWMAGGGVKGGMTYGATDEFGARAVENKVHIHDLHATMLKLLGFDHEKLTYRYNGRDFRLTDVFGNVVKEIIA</sequence>
<keyword evidence="3" id="KW-1185">Reference proteome</keyword>
<dbReference type="Pfam" id="PF07394">
    <property type="entry name" value="DUF1501"/>
    <property type="match status" value="1"/>
</dbReference>
<protein>
    <recommendedName>
        <fullName evidence="4">Sulfatase</fullName>
    </recommendedName>
</protein>
<dbReference type="EMBL" id="ABOX02000003">
    <property type="protein sequence ID" value="EEF62706.1"/>
    <property type="molecule type" value="Genomic_DNA"/>
</dbReference>
<evidence type="ECO:0008006" key="4">
    <source>
        <dbReference type="Google" id="ProtNLM"/>
    </source>
</evidence>
<name>B9XB21_PEDPL</name>
<reference evidence="2 3" key="1">
    <citation type="journal article" date="2011" name="J. Bacteriol.">
        <title>Genome sequence of 'Pedosphaera parvula' Ellin514, an aerobic Verrucomicrobial isolate from pasture soil.</title>
        <authorList>
            <person name="Kant R."/>
            <person name="van Passel M.W."/>
            <person name="Sangwan P."/>
            <person name="Palva A."/>
            <person name="Lucas S."/>
            <person name="Copeland A."/>
            <person name="Lapidus A."/>
            <person name="Glavina Del Rio T."/>
            <person name="Dalin E."/>
            <person name="Tice H."/>
            <person name="Bruce D."/>
            <person name="Goodwin L."/>
            <person name="Pitluck S."/>
            <person name="Chertkov O."/>
            <person name="Larimer F.W."/>
            <person name="Land M.L."/>
            <person name="Hauser L."/>
            <person name="Brettin T.S."/>
            <person name="Detter J.C."/>
            <person name="Han S."/>
            <person name="de Vos W.M."/>
            <person name="Janssen P.H."/>
            <person name="Smidt H."/>
        </authorList>
    </citation>
    <scope>NUCLEOTIDE SEQUENCE [LARGE SCALE GENOMIC DNA]</scope>
    <source>
        <strain evidence="2 3">Ellin514</strain>
    </source>
</reference>
<dbReference type="PROSITE" id="PS51318">
    <property type="entry name" value="TAT"/>
    <property type="match status" value="1"/>
</dbReference>
<dbReference type="Gene3D" id="3.40.720.10">
    <property type="entry name" value="Alkaline Phosphatase, subunit A"/>
    <property type="match status" value="1"/>
</dbReference>
<dbReference type="InterPro" id="IPR017850">
    <property type="entry name" value="Alkaline_phosphatase_core_sf"/>
</dbReference>
<dbReference type="InterPro" id="IPR010869">
    <property type="entry name" value="DUF1501"/>
</dbReference>